<evidence type="ECO:0000256" key="1">
    <source>
        <dbReference type="ARBA" id="ARBA00022801"/>
    </source>
</evidence>
<dbReference type="PANTHER" id="PTHR48081">
    <property type="entry name" value="AB HYDROLASE SUPERFAMILY PROTEIN C4A8.06C"/>
    <property type="match status" value="1"/>
</dbReference>
<dbReference type="RefSeq" id="WP_126792231.1">
    <property type="nucleotide sequence ID" value="NZ_PIPI01000003.1"/>
</dbReference>
<sequence>MNYYLVALIIVAALVTTACQPARVLNVVTPSGTYTLESNRSYGEHPRQQFDVYHPRSAQHSAVVVFVYGGAWEEGNKEDFEFIGQAFTRLGYKTIIPDYRVFPEVEFPDFIIDVAAAMRRYADQADRDVEFILVGHSAGAHTAALLVTDPQYLSDIRHQVIALIGMSGPYDLPLEHDRVREKFSRVEGDEANPIELADATHPPTLLLHGQADTVAKPEHSERYAERLEALEVDVESRYYSRIRHVDMVASLASPLRFWSSAYSDIEAFLARLEDQRRESAQID</sequence>
<keyword evidence="1 4" id="KW-0378">Hydrolase</keyword>
<name>A0A432VUL3_9GAMM</name>
<dbReference type="SUPFAM" id="SSF53474">
    <property type="entry name" value="alpha/beta-Hydrolases"/>
    <property type="match status" value="1"/>
</dbReference>
<dbReference type="InterPro" id="IPR049492">
    <property type="entry name" value="BD-FAE-like_dom"/>
</dbReference>
<dbReference type="InterPro" id="IPR050300">
    <property type="entry name" value="GDXG_lipolytic_enzyme"/>
</dbReference>
<dbReference type="OrthoDB" id="9775851at2"/>
<feature type="domain" description="BD-FAE-like" evidence="3">
    <location>
        <begin position="51"/>
        <end position="227"/>
    </location>
</feature>
<organism evidence="4 5">
    <name type="scientific">Aliidiomarina haloalkalitolerans</name>
    <dbReference type="NCBI Taxonomy" id="859059"/>
    <lineage>
        <taxon>Bacteria</taxon>
        <taxon>Pseudomonadati</taxon>
        <taxon>Pseudomonadota</taxon>
        <taxon>Gammaproteobacteria</taxon>
        <taxon>Alteromonadales</taxon>
        <taxon>Idiomarinaceae</taxon>
        <taxon>Aliidiomarina</taxon>
    </lineage>
</organism>
<accession>A0A432VUL3</accession>
<feature type="signal peptide" evidence="2">
    <location>
        <begin position="1"/>
        <end position="18"/>
    </location>
</feature>
<evidence type="ECO:0000313" key="5">
    <source>
        <dbReference type="Proteomes" id="UP000288212"/>
    </source>
</evidence>
<reference evidence="4 5" key="1">
    <citation type="journal article" date="2011" name="Front. Microbiol.">
        <title>Genomic signatures of strain selection and enhancement in Bacillus atrophaeus var. globigii, a historical biowarfare simulant.</title>
        <authorList>
            <person name="Gibbons H.S."/>
            <person name="Broomall S.M."/>
            <person name="McNew L.A."/>
            <person name="Daligault H."/>
            <person name="Chapman C."/>
            <person name="Bruce D."/>
            <person name="Karavis M."/>
            <person name="Krepps M."/>
            <person name="McGregor P.A."/>
            <person name="Hong C."/>
            <person name="Park K.H."/>
            <person name="Akmal A."/>
            <person name="Feldman A."/>
            <person name="Lin J.S."/>
            <person name="Chang W.E."/>
            <person name="Higgs B.W."/>
            <person name="Demirev P."/>
            <person name="Lindquist J."/>
            <person name="Liem A."/>
            <person name="Fochler E."/>
            <person name="Read T.D."/>
            <person name="Tapia R."/>
            <person name="Johnson S."/>
            <person name="Bishop-Lilly K.A."/>
            <person name="Detter C."/>
            <person name="Han C."/>
            <person name="Sozhamannan S."/>
            <person name="Rosenzweig C.N."/>
            <person name="Skowronski E.W."/>
        </authorList>
    </citation>
    <scope>NUCLEOTIDE SEQUENCE [LARGE SCALE GENOMIC DNA]</scope>
    <source>
        <strain evidence="4 5">AK5</strain>
    </source>
</reference>
<comment type="caution">
    <text evidence="4">The sequence shown here is derived from an EMBL/GenBank/DDBJ whole genome shotgun (WGS) entry which is preliminary data.</text>
</comment>
<keyword evidence="5" id="KW-1185">Reference proteome</keyword>
<gene>
    <name evidence="4" type="ORF">CWE06_06170</name>
</gene>
<evidence type="ECO:0000259" key="3">
    <source>
        <dbReference type="Pfam" id="PF20434"/>
    </source>
</evidence>
<dbReference type="InterPro" id="IPR029058">
    <property type="entry name" value="AB_hydrolase_fold"/>
</dbReference>
<keyword evidence="2" id="KW-0732">Signal</keyword>
<evidence type="ECO:0000256" key="2">
    <source>
        <dbReference type="SAM" id="SignalP"/>
    </source>
</evidence>
<dbReference type="Pfam" id="PF20434">
    <property type="entry name" value="BD-FAE"/>
    <property type="match status" value="1"/>
</dbReference>
<protein>
    <submittedName>
        <fullName evidence="4">Alpha/beta hydrolase</fullName>
    </submittedName>
</protein>
<dbReference type="Gene3D" id="3.40.50.1820">
    <property type="entry name" value="alpha/beta hydrolase"/>
    <property type="match status" value="1"/>
</dbReference>
<dbReference type="EMBL" id="PIPI01000003">
    <property type="protein sequence ID" value="RUO20209.1"/>
    <property type="molecule type" value="Genomic_DNA"/>
</dbReference>
<evidence type="ECO:0000313" key="4">
    <source>
        <dbReference type="EMBL" id="RUO20209.1"/>
    </source>
</evidence>
<dbReference type="PANTHER" id="PTHR48081:SF9">
    <property type="entry name" value="CARBOXYLESTERASE"/>
    <property type="match status" value="1"/>
</dbReference>
<dbReference type="Proteomes" id="UP000288212">
    <property type="component" value="Unassembled WGS sequence"/>
</dbReference>
<feature type="chain" id="PRO_5019319921" evidence="2">
    <location>
        <begin position="19"/>
        <end position="283"/>
    </location>
</feature>
<dbReference type="AlphaFoldDB" id="A0A432VUL3"/>
<dbReference type="GO" id="GO:0016787">
    <property type="term" value="F:hydrolase activity"/>
    <property type="evidence" value="ECO:0007669"/>
    <property type="project" value="UniProtKB-KW"/>
</dbReference>
<proteinExistence type="predicted"/>